<evidence type="ECO:0000256" key="3">
    <source>
        <dbReference type="ARBA" id="ARBA00022801"/>
    </source>
</evidence>
<sequence length="555" mass="61972">MAEFASWWKLLILFCLLPDMSQQAALAEADYYTAGVVEFRQAISLSPTADNAAAYAKIINSENATATDIIVFPESTLNGESTSTFVPHPDEQVNPCLSDPNATYFEEFLVTISCAARNASKYVVINLTEKQKCEDVPEDTRPCASNGLNVYNTNAVFDRQGVVVSRYRKVHLYGEPKNSTYQPELITFETDFGVTFGHFICFDILFYTPAHQLAAEQGITDFVFPAMWFSQLPFLTAVQIQQGWAYSNNVNLLAAGASRPSIGNSGSGIYHGRNGTLTSVMRQDSGERTIYVAQVPKFAKSRSLQKRMKRDLGGSTSRQVATTSSYFMKRDYLENYETEVLELGSGKPGNLSRTLCQGSFCCHFNISWRFLEGTGDSSSYYSYRLGTYDGWRNEQRVDANYIRNCGLFTCSGPTIDDCGQLLPISGELQEPQVAFTRLEIGVTYPESREFLLIPQSLLDNLMPLEPSQFEWSQEKASEESYQHEVRFALKDSQEVSNLLTFAVYGNYYDNECTYGVGNEEEQVSCGYRSSATRSEVLGSGLIISVAILALTWSRN</sequence>
<evidence type="ECO:0000256" key="6">
    <source>
        <dbReference type="SAM" id="SignalP"/>
    </source>
</evidence>
<dbReference type="EMBL" id="CH902621">
    <property type="protein sequence ID" value="EDV44470.1"/>
    <property type="molecule type" value="Genomic_DNA"/>
</dbReference>
<dbReference type="GO" id="GO:0016811">
    <property type="term" value="F:hydrolase activity, acting on carbon-nitrogen (but not peptide) bonds, in linear amides"/>
    <property type="evidence" value="ECO:0007669"/>
    <property type="project" value="InterPro"/>
</dbReference>
<dbReference type="InParanoid" id="B3MQ44"/>
<dbReference type="InterPro" id="IPR036526">
    <property type="entry name" value="C-N_Hydrolase_sf"/>
</dbReference>
<dbReference type="PROSITE" id="PS50263">
    <property type="entry name" value="CN_HYDROLASE"/>
    <property type="match status" value="1"/>
</dbReference>
<dbReference type="OMA" id="SGKWNPC"/>
<dbReference type="OrthoDB" id="10250282at2759"/>
<gene>
    <name evidence="8" type="primary">Dana\GF20308</name>
    <name evidence="8" type="synonym">dana_GLEANR_2720</name>
    <name evidence="8" type="ORF">GF20308</name>
</gene>
<feature type="domain" description="CN hydrolase" evidence="7">
    <location>
        <begin position="32"/>
        <end position="297"/>
    </location>
</feature>
<dbReference type="CDD" id="cd07567">
    <property type="entry name" value="biotinidase_like"/>
    <property type="match status" value="1"/>
</dbReference>
<accession>B3MQ44</accession>
<dbReference type="eggNOG" id="KOG0806">
    <property type="taxonomic scope" value="Eukaryota"/>
</dbReference>
<evidence type="ECO:0000256" key="1">
    <source>
        <dbReference type="ARBA" id="ARBA00008225"/>
    </source>
</evidence>
<evidence type="ECO:0000313" key="8">
    <source>
        <dbReference type="EMBL" id="EDV44470.1"/>
    </source>
</evidence>
<keyword evidence="9" id="KW-1185">Reference proteome</keyword>
<evidence type="ECO:0000256" key="2">
    <source>
        <dbReference type="ARBA" id="ARBA00022729"/>
    </source>
</evidence>
<proteinExistence type="inferred from homology"/>
<keyword evidence="3 8" id="KW-0378">Hydrolase</keyword>
<dbReference type="FunCoup" id="B3MQ44">
    <property type="interactions" value="14"/>
</dbReference>
<feature type="active site" description="Proton acceptor" evidence="5">
    <location>
        <position position="74"/>
    </location>
</feature>
<feature type="chain" id="PRO_5002793255" description="CN hydrolase domain-containing protein" evidence="6">
    <location>
        <begin position="24"/>
        <end position="555"/>
    </location>
</feature>
<evidence type="ECO:0000256" key="5">
    <source>
        <dbReference type="PIRSR" id="PIRSR011861-1"/>
    </source>
</evidence>
<dbReference type="InterPro" id="IPR040154">
    <property type="entry name" value="Biotinidase/VNN"/>
</dbReference>
<evidence type="ECO:0000313" key="9">
    <source>
        <dbReference type="Proteomes" id="UP000007801"/>
    </source>
</evidence>
<feature type="signal peptide" evidence="6">
    <location>
        <begin position="1"/>
        <end position="23"/>
    </location>
</feature>
<keyword evidence="4" id="KW-0325">Glycoprotein</keyword>
<dbReference type="PANTHER" id="PTHR10609">
    <property type="entry name" value="BIOTINIDASE-RELATED"/>
    <property type="match status" value="1"/>
</dbReference>
<dbReference type="Pfam" id="PF00795">
    <property type="entry name" value="CN_hydrolase"/>
    <property type="match status" value="1"/>
</dbReference>
<dbReference type="GeneID" id="6503019"/>
<keyword evidence="2 6" id="KW-0732">Signal</keyword>
<dbReference type="KEGG" id="dan:6503019"/>
<dbReference type="PANTHER" id="PTHR10609:SF14">
    <property type="entry name" value="BIOTINIDASE"/>
    <property type="match status" value="1"/>
</dbReference>
<dbReference type="HOGENOM" id="CLU_033209_1_0_1"/>
<reference evidence="8 9" key="1">
    <citation type="journal article" date="2007" name="Nature">
        <title>Evolution of genes and genomes on the Drosophila phylogeny.</title>
        <authorList>
            <consortium name="Drosophila 12 Genomes Consortium"/>
            <person name="Clark A.G."/>
            <person name="Eisen M.B."/>
            <person name="Smith D.R."/>
            <person name="Bergman C.M."/>
            <person name="Oliver B."/>
            <person name="Markow T.A."/>
            <person name="Kaufman T.C."/>
            <person name="Kellis M."/>
            <person name="Gelbart W."/>
            <person name="Iyer V.N."/>
            <person name="Pollard D.A."/>
            <person name="Sackton T.B."/>
            <person name="Larracuente A.M."/>
            <person name="Singh N.D."/>
            <person name="Abad J.P."/>
            <person name="Abt D.N."/>
            <person name="Adryan B."/>
            <person name="Aguade M."/>
            <person name="Akashi H."/>
            <person name="Anderson W.W."/>
            <person name="Aquadro C.F."/>
            <person name="Ardell D.H."/>
            <person name="Arguello R."/>
            <person name="Artieri C.G."/>
            <person name="Barbash D.A."/>
            <person name="Barker D."/>
            <person name="Barsanti P."/>
            <person name="Batterham P."/>
            <person name="Batzoglou S."/>
            <person name="Begun D."/>
            <person name="Bhutkar A."/>
            <person name="Blanco E."/>
            <person name="Bosak S.A."/>
            <person name="Bradley R.K."/>
            <person name="Brand A.D."/>
            <person name="Brent M.R."/>
            <person name="Brooks A.N."/>
            <person name="Brown R.H."/>
            <person name="Butlin R.K."/>
            <person name="Caggese C."/>
            <person name="Calvi B.R."/>
            <person name="Bernardo de Carvalho A."/>
            <person name="Caspi A."/>
            <person name="Castrezana S."/>
            <person name="Celniker S.E."/>
            <person name="Chang J.L."/>
            <person name="Chapple C."/>
            <person name="Chatterji S."/>
            <person name="Chinwalla A."/>
            <person name="Civetta A."/>
            <person name="Clifton S.W."/>
            <person name="Comeron J.M."/>
            <person name="Costello J.C."/>
            <person name="Coyne J.A."/>
            <person name="Daub J."/>
            <person name="David R.G."/>
            <person name="Delcher A.L."/>
            <person name="Delehaunty K."/>
            <person name="Do C.B."/>
            <person name="Ebling H."/>
            <person name="Edwards K."/>
            <person name="Eickbush T."/>
            <person name="Evans J.D."/>
            <person name="Filipski A."/>
            <person name="Findeiss S."/>
            <person name="Freyhult E."/>
            <person name="Fulton L."/>
            <person name="Fulton R."/>
            <person name="Garcia A.C."/>
            <person name="Gardiner A."/>
            <person name="Garfield D.A."/>
            <person name="Garvin B.E."/>
            <person name="Gibson G."/>
            <person name="Gilbert D."/>
            <person name="Gnerre S."/>
            <person name="Godfrey J."/>
            <person name="Good R."/>
            <person name="Gotea V."/>
            <person name="Gravely B."/>
            <person name="Greenberg A.J."/>
            <person name="Griffiths-Jones S."/>
            <person name="Gross S."/>
            <person name="Guigo R."/>
            <person name="Gustafson E.A."/>
            <person name="Haerty W."/>
            <person name="Hahn M.W."/>
            <person name="Halligan D.L."/>
            <person name="Halpern A.L."/>
            <person name="Halter G.M."/>
            <person name="Han M.V."/>
            <person name="Heger A."/>
            <person name="Hillier L."/>
            <person name="Hinrichs A.S."/>
            <person name="Holmes I."/>
            <person name="Hoskins R.A."/>
            <person name="Hubisz M.J."/>
            <person name="Hultmark D."/>
            <person name="Huntley M.A."/>
            <person name="Jaffe D.B."/>
            <person name="Jagadeeshan S."/>
            <person name="Jeck W.R."/>
            <person name="Johnson J."/>
            <person name="Jones C.D."/>
            <person name="Jordan W.C."/>
            <person name="Karpen G.H."/>
            <person name="Kataoka E."/>
            <person name="Keightley P.D."/>
            <person name="Kheradpour P."/>
            <person name="Kirkness E.F."/>
            <person name="Koerich L.B."/>
            <person name="Kristiansen K."/>
            <person name="Kudrna D."/>
            <person name="Kulathinal R.J."/>
            <person name="Kumar S."/>
            <person name="Kwok R."/>
            <person name="Lander E."/>
            <person name="Langley C.H."/>
            <person name="Lapoint R."/>
            <person name="Lazzaro B.P."/>
            <person name="Lee S.J."/>
            <person name="Levesque L."/>
            <person name="Li R."/>
            <person name="Lin C.F."/>
            <person name="Lin M.F."/>
            <person name="Lindblad-Toh K."/>
            <person name="Llopart A."/>
            <person name="Long M."/>
            <person name="Low L."/>
            <person name="Lozovsky E."/>
            <person name="Lu J."/>
            <person name="Luo M."/>
            <person name="Machado C.A."/>
            <person name="Makalowski W."/>
            <person name="Marzo M."/>
            <person name="Matsuda M."/>
            <person name="Matzkin L."/>
            <person name="McAllister B."/>
            <person name="McBride C.S."/>
            <person name="McKernan B."/>
            <person name="McKernan K."/>
            <person name="Mendez-Lago M."/>
            <person name="Minx P."/>
            <person name="Mollenhauer M.U."/>
            <person name="Montooth K."/>
            <person name="Mount S.M."/>
            <person name="Mu X."/>
            <person name="Myers E."/>
            <person name="Negre B."/>
            <person name="Newfeld S."/>
            <person name="Nielsen R."/>
            <person name="Noor M.A."/>
            <person name="O'Grady P."/>
            <person name="Pachter L."/>
            <person name="Papaceit M."/>
            <person name="Parisi M.J."/>
            <person name="Parisi M."/>
            <person name="Parts L."/>
            <person name="Pedersen J.S."/>
            <person name="Pesole G."/>
            <person name="Phillippy A.M."/>
            <person name="Ponting C.P."/>
            <person name="Pop M."/>
            <person name="Porcelli D."/>
            <person name="Powell J.R."/>
            <person name="Prohaska S."/>
            <person name="Pruitt K."/>
            <person name="Puig M."/>
            <person name="Quesneville H."/>
            <person name="Ram K.R."/>
            <person name="Rand D."/>
            <person name="Rasmussen M.D."/>
            <person name="Reed L.K."/>
            <person name="Reenan R."/>
            <person name="Reily A."/>
            <person name="Remington K.A."/>
            <person name="Rieger T.T."/>
            <person name="Ritchie M.G."/>
            <person name="Robin C."/>
            <person name="Rogers Y.H."/>
            <person name="Rohde C."/>
            <person name="Rozas J."/>
            <person name="Rubenfield M.J."/>
            <person name="Ruiz A."/>
            <person name="Russo S."/>
            <person name="Salzberg S.L."/>
            <person name="Sanchez-Gracia A."/>
            <person name="Saranga D.J."/>
            <person name="Sato H."/>
            <person name="Schaeffer S.W."/>
            <person name="Schatz M.C."/>
            <person name="Schlenke T."/>
            <person name="Schwartz R."/>
            <person name="Segarra C."/>
            <person name="Singh R.S."/>
            <person name="Sirot L."/>
            <person name="Sirota M."/>
            <person name="Sisneros N.B."/>
            <person name="Smith C.D."/>
            <person name="Smith T.F."/>
            <person name="Spieth J."/>
            <person name="Stage D.E."/>
            <person name="Stark A."/>
            <person name="Stephan W."/>
            <person name="Strausberg R.L."/>
            <person name="Strempel S."/>
            <person name="Sturgill D."/>
            <person name="Sutton G."/>
            <person name="Sutton G.G."/>
            <person name="Tao W."/>
            <person name="Teichmann S."/>
            <person name="Tobari Y.N."/>
            <person name="Tomimura Y."/>
            <person name="Tsolas J.M."/>
            <person name="Valente V.L."/>
            <person name="Venter E."/>
            <person name="Venter J.C."/>
            <person name="Vicario S."/>
            <person name="Vieira F.G."/>
            <person name="Vilella A.J."/>
            <person name="Villasante A."/>
            <person name="Walenz B."/>
            <person name="Wang J."/>
            <person name="Wasserman M."/>
            <person name="Watts T."/>
            <person name="Wilson D."/>
            <person name="Wilson R.K."/>
            <person name="Wing R.A."/>
            <person name="Wolfner M.F."/>
            <person name="Wong A."/>
            <person name="Wong G.K."/>
            <person name="Wu C.I."/>
            <person name="Wu G."/>
            <person name="Yamamoto D."/>
            <person name="Yang H.P."/>
            <person name="Yang S.P."/>
            <person name="Yorke J.A."/>
            <person name="Yoshida K."/>
            <person name="Zdobnov E."/>
            <person name="Zhang P."/>
            <person name="Zhang Y."/>
            <person name="Zimin A.V."/>
            <person name="Baldwin J."/>
            <person name="Abdouelleil A."/>
            <person name="Abdulkadir J."/>
            <person name="Abebe A."/>
            <person name="Abera B."/>
            <person name="Abreu J."/>
            <person name="Acer S.C."/>
            <person name="Aftuck L."/>
            <person name="Alexander A."/>
            <person name="An P."/>
            <person name="Anderson E."/>
            <person name="Anderson S."/>
            <person name="Arachi H."/>
            <person name="Azer M."/>
            <person name="Bachantsang P."/>
            <person name="Barry A."/>
            <person name="Bayul T."/>
            <person name="Berlin A."/>
            <person name="Bessette D."/>
            <person name="Bloom T."/>
            <person name="Blye J."/>
            <person name="Boguslavskiy L."/>
            <person name="Bonnet C."/>
            <person name="Boukhgalter B."/>
            <person name="Bourzgui I."/>
            <person name="Brown A."/>
            <person name="Cahill P."/>
            <person name="Channer S."/>
            <person name="Cheshatsang Y."/>
            <person name="Chuda L."/>
            <person name="Citroen M."/>
            <person name="Collymore A."/>
            <person name="Cooke P."/>
            <person name="Costello M."/>
            <person name="D'Aco K."/>
            <person name="Daza R."/>
            <person name="De Haan G."/>
            <person name="DeGray S."/>
            <person name="DeMaso C."/>
            <person name="Dhargay N."/>
            <person name="Dooley K."/>
            <person name="Dooley E."/>
            <person name="Doricent M."/>
            <person name="Dorje P."/>
            <person name="Dorjee K."/>
            <person name="Dupes A."/>
            <person name="Elong R."/>
            <person name="Falk J."/>
            <person name="Farina A."/>
            <person name="Faro S."/>
            <person name="Ferguson D."/>
            <person name="Fisher S."/>
            <person name="Foley C.D."/>
            <person name="Franke A."/>
            <person name="Friedrich D."/>
            <person name="Gadbois L."/>
            <person name="Gearin G."/>
            <person name="Gearin C.R."/>
            <person name="Giannoukos G."/>
            <person name="Goode T."/>
            <person name="Graham J."/>
            <person name="Grandbois E."/>
            <person name="Grewal S."/>
            <person name="Gyaltsen K."/>
            <person name="Hafez N."/>
            <person name="Hagos B."/>
            <person name="Hall J."/>
            <person name="Henson C."/>
            <person name="Hollinger A."/>
            <person name="Honan T."/>
            <person name="Huard M.D."/>
            <person name="Hughes L."/>
            <person name="Hurhula B."/>
            <person name="Husby M.E."/>
            <person name="Kamat A."/>
            <person name="Kanga B."/>
            <person name="Kashin S."/>
            <person name="Khazanovich D."/>
            <person name="Kisner P."/>
            <person name="Lance K."/>
            <person name="Lara M."/>
            <person name="Lee W."/>
            <person name="Lennon N."/>
            <person name="Letendre F."/>
            <person name="LeVine R."/>
            <person name="Lipovsky A."/>
            <person name="Liu X."/>
            <person name="Liu J."/>
            <person name="Liu S."/>
            <person name="Lokyitsang T."/>
            <person name="Lokyitsang Y."/>
            <person name="Lubonja R."/>
            <person name="Lui A."/>
            <person name="MacDonald P."/>
            <person name="Magnisalis V."/>
            <person name="Maru K."/>
            <person name="Matthews C."/>
            <person name="McCusker W."/>
            <person name="McDonough S."/>
            <person name="Mehta T."/>
            <person name="Meldrim J."/>
            <person name="Meneus L."/>
            <person name="Mihai O."/>
            <person name="Mihalev A."/>
            <person name="Mihova T."/>
            <person name="Mittelman R."/>
            <person name="Mlenga V."/>
            <person name="Montmayeur A."/>
            <person name="Mulrain L."/>
            <person name="Navidi A."/>
            <person name="Naylor J."/>
            <person name="Negash T."/>
            <person name="Nguyen T."/>
            <person name="Nguyen N."/>
            <person name="Nicol R."/>
            <person name="Norbu C."/>
            <person name="Norbu N."/>
            <person name="Novod N."/>
            <person name="O'Neill B."/>
            <person name="Osman S."/>
            <person name="Markiewicz E."/>
            <person name="Oyono O.L."/>
            <person name="Patti C."/>
            <person name="Phunkhang P."/>
            <person name="Pierre F."/>
            <person name="Priest M."/>
            <person name="Raghuraman S."/>
            <person name="Rege F."/>
            <person name="Reyes R."/>
            <person name="Rise C."/>
            <person name="Rogov P."/>
            <person name="Ross K."/>
            <person name="Ryan E."/>
            <person name="Settipalli S."/>
            <person name="Shea T."/>
            <person name="Sherpa N."/>
            <person name="Shi L."/>
            <person name="Shih D."/>
            <person name="Sparrow T."/>
            <person name="Spaulding J."/>
            <person name="Stalker J."/>
            <person name="Stange-Thomann N."/>
            <person name="Stavropoulos S."/>
            <person name="Stone C."/>
            <person name="Strader C."/>
            <person name="Tesfaye S."/>
            <person name="Thomson T."/>
            <person name="Thoulutsang Y."/>
            <person name="Thoulutsang D."/>
            <person name="Topham K."/>
            <person name="Topping I."/>
            <person name="Tsamla T."/>
            <person name="Vassiliev H."/>
            <person name="Vo A."/>
            <person name="Wangchuk T."/>
            <person name="Wangdi T."/>
            <person name="Weiand M."/>
            <person name="Wilkinson J."/>
            <person name="Wilson A."/>
            <person name="Yadav S."/>
            <person name="Young G."/>
            <person name="Yu Q."/>
            <person name="Zembek L."/>
            <person name="Zhong D."/>
            <person name="Zimmer A."/>
            <person name="Zwirko Z."/>
            <person name="Jaffe D.B."/>
            <person name="Alvarez P."/>
            <person name="Brockman W."/>
            <person name="Butler J."/>
            <person name="Chin C."/>
            <person name="Gnerre S."/>
            <person name="Grabherr M."/>
            <person name="Kleber M."/>
            <person name="Mauceli E."/>
            <person name="MacCallum I."/>
        </authorList>
    </citation>
    <scope>NUCLEOTIDE SEQUENCE [LARGE SCALE GENOMIC DNA]</scope>
    <source>
        <strain evidence="9">Tucson 14024-0371.13</strain>
    </source>
</reference>
<protein>
    <recommendedName>
        <fullName evidence="7">CN hydrolase domain-containing protein</fullName>
    </recommendedName>
</protein>
<name>B3MQ44_DROAN</name>
<feature type="active site" description="Proton donor" evidence="5">
    <location>
        <position position="169"/>
    </location>
</feature>
<dbReference type="STRING" id="7217.B3MQ44"/>
<dbReference type="InterPro" id="IPR003010">
    <property type="entry name" value="C-N_Hydrolase"/>
</dbReference>
<comment type="similarity">
    <text evidence="1">Belongs to the carbon-nitrogen hydrolase superfamily. BTD/VNN family.</text>
</comment>
<dbReference type="InterPro" id="IPR043957">
    <property type="entry name" value="Vanin_C"/>
</dbReference>
<dbReference type="PhylomeDB" id="B3MQ44"/>
<dbReference type="InterPro" id="IPR012101">
    <property type="entry name" value="Biotinidase-like_euk"/>
</dbReference>
<dbReference type="Gene3D" id="3.60.110.10">
    <property type="entry name" value="Carbon-nitrogen hydrolase"/>
    <property type="match status" value="1"/>
</dbReference>
<organism evidence="8 9">
    <name type="scientific">Drosophila ananassae</name>
    <name type="common">Fruit fly</name>
    <dbReference type="NCBI Taxonomy" id="7217"/>
    <lineage>
        <taxon>Eukaryota</taxon>
        <taxon>Metazoa</taxon>
        <taxon>Ecdysozoa</taxon>
        <taxon>Arthropoda</taxon>
        <taxon>Hexapoda</taxon>
        <taxon>Insecta</taxon>
        <taxon>Pterygota</taxon>
        <taxon>Neoptera</taxon>
        <taxon>Endopterygota</taxon>
        <taxon>Diptera</taxon>
        <taxon>Brachycera</taxon>
        <taxon>Muscomorpha</taxon>
        <taxon>Ephydroidea</taxon>
        <taxon>Drosophilidae</taxon>
        <taxon>Drosophila</taxon>
        <taxon>Sophophora</taxon>
    </lineage>
</organism>
<evidence type="ECO:0000259" key="7">
    <source>
        <dbReference type="PROSITE" id="PS50263"/>
    </source>
</evidence>
<dbReference type="Proteomes" id="UP000007801">
    <property type="component" value="Unassembled WGS sequence"/>
</dbReference>
<dbReference type="PIRSF" id="PIRSF011861">
    <property type="entry name" value="Biotinidase"/>
    <property type="match status" value="1"/>
</dbReference>
<evidence type="ECO:0000256" key="4">
    <source>
        <dbReference type="ARBA" id="ARBA00023180"/>
    </source>
</evidence>
<dbReference type="SUPFAM" id="SSF56317">
    <property type="entry name" value="Carbon-nitrogen hydrolase"/>
    <property type="match status" value="1"/>
</dbReference>
<feature type="active site" description="Nucleophile" evidence="5">
    <location>
        <position position="201"/>
    </location>
</feature>
<dbReference type="Pfam" id="PF19018">
    <property type="entry name" value="Vanin_C"/>
    <property type="match status" value="1"/>
</dbReference>
<dbReference type="AlphaFoldDB" id="B3MQ44"/>